<dbReference type="Proteomes" id="UP000011835">
    <property type="component" value="Chromosome"/>
</dbReference>
<dbReference type="KEGG" id="btp:D805_1301"/>
<sequence length="99" mass="10726">MASDATPAAAPQAHGTSIYGPFAQQLSQVMDRIVEQIETFDAEQRSTTGEGAYEHFSHRIKSEASMSITRGSSNASTGLTNRIIPARKASASAWRWRAN</sequence>
<evidence type="ECO:0000313" key="2">
    <source>
        <dbReference type="Proteomes" id="UP000011835"/>
    </source>
</evidence>
<dbReference type="PATRIC" id="fig|1254439.12.peg.1295"/>
<dbReference type="HOGENOM" id="CLU_2314713_0_0_11"/>
<gene>
    <name evidence="1" type="ORF">D805_1301</name>
</gene>
<dbReference type="RefSeq" id="WP_015450825.1">
    <property type="nucleotide sequence ID" value="NC_020546.1"/>
</dbReference>
<evidence type="ECO:0000313" key="1">
    <source>
        <dbReference type="EMBL" id="AGH41568.1"/>
    </source>
</evidence>
<organism evidence="1 2">
    <name type="scientific">Bifidobacterium thermophilum RBL67</name>
    <dbReference type="NCBI Taxonomy" id="1254439"/>
    <lineage>
        <taxon>Bacteria</taxon>
        <taxon>Bacillati</taxon>
        <taxon>Actinomycetota</taxon>
        <taxon>Actinomycetes</taxon>
        <taxon>Bifidobacteriales</taxon>
        <taxon>Bifidobacteriaceae</taxon>
        <taxon>Bifidobacterium</taxon>
    </lineage>
</organism>
<reference evidence="1 2" key="1">
    <citation type="journal article" date="2013" name="Genome Announc.">
        <title>Complete Genome Sequence of the Probiotic Bifidobacterium thermophilum Strain RBL67.</title>
        <authorList>
            <person name="Jans C."/>
            <person name="Lacroix C."/>
            <person name="Follador R."/>
            <person name="Stevens M.J."/>
        </authorList>
    </citation>
    <scope>NUCLEOTIDE SEQUENCE [LARGE SCALE GENOMIC DNA]</scope>
    <source>
        <strain evidence="1 2">RBL67</strain>
    </source>
</reference>
<protein>
    <submittedName>
        <fullName evidence="1">Uncharacterized protein</fullName>
    </submittedName>
</protein>
<proteinExistence type="predicted"/>
<keyword evidence="2" id="KW-1185">Reference proteome</keyword>
<accession>M4RG81</accession>
<dbReference type="EMBL" id="CP004346">
    <property type="protein sequence ID" value="AGH41568.1"/>
    <property type="molecule type" value="Genomic_DNA"/>
</dbReference>
<dbReference type="AlphaFoldDB" id="M4RG81"/>
<name>M4RG81_9BIFI</name>